<gene>
    <name evidence="15" type="primary">LOC100903362</name>
</gene>
<evidence type="ECO:0000256" key="4">
    <source>
        <dbReference type="ARBA" id="ARBA00022729"/>
    </source>
</evidence>
<dbReference type="AlphaFoldDB" id="A0AAJ7P9C0"/>
<dbReference type="PROSITE" id="PS51888">
    <property type="entry name" value="CLIP"/>
    <property type="match status" value="1"/>
</dbReference>
<dbReference type="SMART" id="SM00020">
    <property type="entry name" value="Tryp_SPc"/>
    <property type="match status" value="1"/>
</dbReference>
<evidence type="ECO:0000256" key="8">
    <source>
        <dbReference type="ARBA" id="ARBA00024195"/>
    </source>
</evidence>
<feature type="domain" description="Clip" evidence="13">
    <location>
        <begin position="99"/>
        <end position="144"/>
    </location>
</feature>
<dbReference type="FunFam" id="2.40.10.10:FF:000015">
    <property type="entry name" value="Atrial natriuretic peptide-converting enzyme"/>
    <property type="match status" value="1"/>
</dbReference>
<evidence type="ECO:0000313" key="15">
    <source>
        <dbReference type="RefSeq" id="XP_018494399.1"/>
    </source>
</evidence>
<feature type="compositionally biased region" description="Low complexity" evidence="11">
    <location>
        <begin position="167"/>
        <end position="180"/>
    </location>
</feature>
<feature type="compositionally biased region" description="Polar residues" evidence="11">
    <location>
        <begin position="181"/>
        <end position="190"/>
    </location>
</feature>
<dbReference type="Pfam" id="PF00089">
    <property type="entry name" value="Trypsin"/>
    <property type="match status" value="1"/>
</dbReference>
<evidence type="ECO:0000256" key="9">
    <source>
        <dbReference type="RuleBase" id="RU363034"/>
    </source>
</evidence>
<comment type="similarity">
    <text evidence="8 10">Belongs to the peptidase S1 family. CLIP subfamily.</text>
</comment>
<evidence type="ECO:0000256" key="1">
    <source>
        <dbReference type="ARBA" id="ARBA00004613"/>
    </source>
</evidence>
<dbReference type="GO" id="GO:0006508">
    <property type="term" value="P:proteolysis"/>
    <property type="evidence" value="ECO:0007669"/>
    <property type="project" value="UniProtKB-KW"/>
</dbReference>
<dbReference type="SMART" id="SM00680">
    <property type="entry name" value="CLIP"/>
    <property type="match status" value="1"/>
</dbReference>
<feature type="region of interest" description="Disordered" evidence="11">
    <location>
        <begin position="162"/>
        <end position="202"/>
    </location>
</feature>
<evidence type="ECO:0000259" key="13">
    <source>
        <dbReference type="PROSITE" id="PS51888"/>
    </source>
</evidence>
<feature type="compositionally biased region" description="Low complexity" evidence="11">
    <location>
        <begin position="217"/>
        <end position="244"/>
    </location>
</feature>
<feature type="domain" description="Peptidase S1" evidence="12">
    <location>
        <begin position="273"/>
        <end position="515"/>
    </location>
</feature>
<dbReference type="InterPro" id="IPR043504">
    <property type="entry name" value="Peptidase_S1_PA_chymotrypsin"/>
</dbReference>
<dbReference type="Proteomes" id="UP000694867">
    <property type="component" value="Unplaced"/>
</dbReference>
<dbReference type="PROSITE" id="PS00135">
    <property type="entry name" value="TRYPSIN_SER"/>
    <property type="match status" value="1"/>
</dbReference>
<dbReference type="InterPro" id="IPR001254">
    <property type="entry name" value="Trypsin_dom"/>
</dbReference>
<dbReference type="GeneID" id="100903362"/>
<dbReference type="PROSITE" id="PS50240">
    <property type="entry name" value="TRYPSIN_DOM"/>
    <property type="match status" value="1"/>
</dbReference>
<dbReference type="PANTHER" id="PTHR24252:SF7">
    <property type="entry name" value="HYALIN"/>
    <property type="match status" value="1"/>
</dbReference>
<evidence type="ECO:0000256" key="5">
    <source>
        <dbReference type="ARBA" id="ARBA00022801"/>
    </source>
</evidence>
<dbReference type="GO" id="GO:0005576">
    <property type="term" value="C:extracellular region"/>
    <property type="evidence" value="ECO:0007669"/>
    <property type="project" value="UniProtKB-SubCell"/>
</dbReference>
<dbReference type="InterPro" id="IPR001314">
    <property type="entry name" value="Peptidase_S1A"/>
</dbReference>
<feature type="chain" id="PRO_5042314563" description="CLIP domain-containing serine protease" evidence="10">
    <location>
        <begin position="19"/>
        <end position="515"/>
    </location>
</feature>
<comment type="subcellular location">
    <subcellularLocation>
        <location evidence="1 10">Secreted</location>
    </subcellularLocation>
</comment>
<evidence type="ECO:0000259" key="12">
    <source>
        <dbReference type="PROSITE" id="PS50240"/>
    </source>
</evidence>
<evidence type="ECO:0000256" key="3">
    <source>
        <dbReference type="ARBA" id="ARBA00022670"/>
    </source>
</evidence>
<name>A0AAJ7P9C0_9ACAR</name>
<accession>A0AAJ7P9C0</accession>
<keyword evidence="6 9" id="KW-0720">Serine protease</keyword>
<feature type="compositionally biased region" description="Low complexity" evidence="11">
    <location>
        <begin position="192"/>
        <end position="202"/>
    </location>
</feature>
<dbReference type="KEGG" id="goe:100903362"/>
<dbReference type="Gene3D" id="2.40.10.10">
    <property type="entry name" value="Trypsin-like serine proteases"/>
    <property type="match status" value="1"/>
</dbReference>
<dbReference type="GO" id="GO:0004252">
    <property type="term" value="F:serine-type endopeptidase activity"/>
    <property type="evidence" value="ECO:0007669"/>
    <property type="project" value="UniProtKB-UniRule"/>
</dbReference>
<dbReference type="InterPro" id="IPR033116">
    <property type="entry name" value="TRYPSIN_SER"/>
</dbReference>
<evidence type="ECO:0000256" key="6">
    <source>
        <dbReference type="ARBA" id="ARBA00022825"/>
    </source>
</evidence>
<feature type="region of interest" description="Disordered" evidence="11">
    <location>
        <begin position="215"/>
        <end position="261"/>
    </location>
</feature>
<evidence type="ECO:0000256" key="11">
    <source>
        <dbReference type="SAM" id="MobiDB-lite"/>
    </source>
</evidence>
<feature type="signal peptide" evidence="10">
    <location>
        <begin position="1"/>
        <end position="18"/>
    </location>
</feature>
<proteinExistence type="inferred from homology"/>
<keyword evidence="5 9" id="KW-0378">Hydrolase</keyword>
<dbReference type="SUPFAM" id="SSF50494">
    <property type="entry name" value="Trypsin-like serine proteases"/>
    <property type="match status" value="1"/>
</dbReference>
<dbReference type="InterPro" id="IPR009003">
    <property type="entry name" value="Peptidase_S1_PA"/>
</dbReference>
<dbReference type="Pfam" id="PF12032">
    <property type="entry name" value="CLIP"/>
    <property type="match status" value="1"/>
</dbReference>
<dbReference type="InterPro" id="IPR038565">
    <property type="entry name" value="CLIP_sf"/>
</dbReference>
<dbReference type="InterPro" id="IPR018114">
    <property type="entry name" value="TRYPSIN_HIS"/>
</dbReference>
<dbReference type="RefSeq" id="XP_018494399.1">
    <property type="nucleotide sequence ID" value="XM_018638883.1"/>
</dbReference>
<dbReference type="Gene3D" id="3.30.1640.30">
    <property type="match status" value="1"/>
</dbReference>
<reference evidence="15" key="1">
    <citation type="submission" date="2025-08" db="UniProtKB">
        <authorList>
            <consortium name="RefSeq"/>
        </authorList>
    </citation>
    <scope>IDENTIFICATION</scope>
</reference>
<keyword evidence="3 9" id="KW-0645">Protease</keyword>
<protein>
    <recommendedName>
        <fullName evidence="10">CLIP domain-containing serine protease</fullName>
        <ecNumber evidence="9">3.4.21.-</ecNumber>
    </recommendedName>
</protein>
<dbReference type="PANTHER" id="PTHR24252">
    <property type="entry name" value="ACROSIN-RELATED"/>
    <property type="match status" value="1"/>
</dbReference>
<dbReference type="CDD" id="cd00190">
    <property type="entry name" value="Tryp_SPc"/>
    <property type="match status" value="1"/>
</dbReference>
<keyword evidence="7" id="KW-1015">Disulfide bond</keyword>
<evidence type="ECO:0000256" key="2">
    <source>
        <dbReference type="ARBA" id="ARBA00022525"/>
    </source>
</evidence>
<dbReference type="EC" id="3.4.21.-" evidence="9"/>
<evidence type="ECO:0000256" key="7">
    <source>
        <dbReference type="ARBA" id="ARBA00023157"/>
    </source>
</evidence>
<comment type="domain">
    <text evidence="10">The clip domain consists of 35-55 residues which are 'knitted' together usually by 3 conserved disulfide bonds forming a clip-like compact structure.</text>
</comment>
<keyword evidence="2 10" id="KW-0964">Secreted</keyword>
<dbReference type="InterPro" id="IPR022700">
    <property type="entry name" value="CLIP"/>
</dbReference>
<evidence type="ECO:0000256" key="10">
    <source>
        <dbReference type="RuleBase" id="RU366078"/>
    </source>
</evidence>
<keyword evidence="4 10" id="KW-0732">Signal</keyword>
<sequence length="515" mass="57432">MWPCRVILSLVLFSPAIALEIQFPGDDSASTANTTPRSFSSTTPIPAEVVTIALNATDTDSHIEAVHQFLTTPASVEEDPKNSSSDLGGRSILPRRYSGCRAPTRETGSCGPVRQCPGIYRIRDASYLRSFLCGYENQLPLVCCPYRWTSEYFYSGQRATTTRAPRYNNNNDNGYGSYQNPYQYGQQDNYNRYYPQPSSRYPQYPEYARPVNNLYFSPTSQRPSRTTTTVTPRATTRTPATRKPSNQEVSSTRPRKPSFLPEKCGLGAGLRRIVGGTEARVGDYPWMAAIYYNQQNSWLQACGGALVSNLHVVTAAHCVVAGSRSQNLPTRYFLVRLGDHDLVSEDDSSASEDFKVAKISRHSQFNSETYKNDIALMQLETPVTFNEFIGPLCLPYDGVYGNLDNEIAIVSGWGYTKYEGKGSNVLKQAAIRIWPENECREAYKKEVDITPEYLCAGDGKQDSCQGDSGGPLFYNEGTKFYLIGVVSFGKKCATPGYPGAYTRVTKYLDWLNDHF</sequence>
<evidence type="ECO:0000313" key="14">
    <source>
        <dbReference type="Proteomes" id="UP000694867"/>
    </source>
</evidence>
<organism evidence="14 15">
    <name type="scientific">Galendromus occidentalis</name>
    <name type="common">western predatory mite</name>
    <dbReference type="NCBI Taxonomy" id="34638"/>
    <lineage>
        <taxon>Eukaryota</taxon>
        <taxon>Metazoa</taxon>
        <taxon>Ecdysozoa</taxon>
        <taxon>Arthropoda</taxon>
        <taxon>Chelicerata</taxon>
        <taxon>Arachnida</taxon>
        <taxon>Acari</taxon>
        <taxon>Parasitiformes</taxon>
        <taxon>Mesostigmata</taxon>
        <taxon>Gamasina</taxon>
        <taxon>Phytoseioidea</taxon>
        <taxon>Phytoseiidae</taxon>
        <taxon>Typhlodrominae</taxon>
        <taxon>Galendromus</taxon>
    </lineage>
</organism>
<dbReference type="PRINTS" id="PR00722">
    <property type="entry name" value="CHYMOTRYPSIN"/>
</dbReference>
<keyword evidence="14" id="KW-1185">Reference proteome</keyword>
<dbReference type="PROSITE" id="PS00134">
    <property type="entry name" value="TRYPSIN_HIS"/>
    <property type="match status" value="1"/>
</dbReference>